<dbReference type="PANTHER" id="PTHR37490">
    <property type="entry name" value="EXPRESSED PROTEIN"/>
    <property type="match status" value="1"/>
</dbReference>
<dbReference type="InterPro" id="IPR021838">
    <property type="entry name" value="DUF3431"/>
</dbReference>
<dbReference type="AlphaFoldDB" id="A0A327NQS0"/>
<proteinExistence type="predicted"/>
<keyword evidence="2" id="KW-1185">Reference proteome</keyword>
<reference evidence="1 2" key="1">
    <citation type="submission" date="2018-06" db="EMBL/GenBank/DDBJ databases">
        <title>Spirosoma sp. HMF3257 Genome sequencing and assembly.</title>
        <authorList>
            <person name="Kang H."/>
            <person name="Cha I."/>
            <person name="Kim H."/>
            <person name="Kang J."/>
            <person name="Joh K."/>
        </authorList>
    </citation>
    <scope>NUCLEOTIDE SEQUENCE [LARGE SCALE GENOMIC DNA]</scope>
    <source>
        <strain evidence="1 2">HMF3257</strain>
    </source>
</reference>
<sequence length="224" mass="25779">MIELVVAHYTENLNWLRNIPAGVKKTVYSKSPDHVSEHSVIPLPNIGREAHTYLHHIVNRYDSLAEWTIFCQGKPFDHAYDFKKTLRDVVAEPDTISPAGFRWLGHLIDTDDNQGHRLFRPWSKNEDGRGLDLCGFHRALFDNDGPPAYTFVLGAQFAIHRNLLRQKSVSFYERALAVSVSFPDAAHCFERSWDRVFDVIGLDPEWLAGRLSVQLKPMKHQHHD</sequence>
<gene>
    <name evidence="1" type="ORF">HMF3257_27595</name>
</gene>
<dbReference type="PANTHER" id="PTHR37490:SF1">
    <property type="entry name" value="GLYCOSYLTRANSFERASE 2-LIKE DOMAIN-CONTAINING PROTEIN"/>
    <property type="match status" value="1"/>
</dbReference>
<evidence type="ECO:0000313" key="2">
    <source>
        <dbReference type="Proteomes" id="UP000249016"/>
    </source>
</evidence>
<evidence type="ECO:0000313" key="1">
    <source>
        <dbReference type="EMBL" id="RAI77003.1"/>
    </source>
</evidence>
<comment type="caution">
    <text evidence="1">The sequence shown here is derived from an EMBL/GenBank/DDBJ whole genome shotgun (WGS) entry which is preliminary data.</text>
</comment>
<dbReference type="Pfam" id="PF11913">
    <property type="entry name" value="DUF3431"/>
    <property type="match status" value="1"/>
</dbReference>
<dbReference type="RefSeq" id="WP_111347095.1">
    <property type="nucleotide sequence ID" value="NZ_QLII01000001.1"/>
</dbReference>
<accession>A0A327NQS0</accession>
<dbReference type="OrthoDB" id="5450176at2"/>
<name>A0A327NQS0_9BACT</name>
<dbReference type="EMBL" id="QLII01000001">
    <property type="protein sequence ID" value="RAI77003.1"/>
    <property type="molecule type" value="Genomic_DNA"/>
</dbReference>
<protein>
    <submittedName>
        <fullName evidence="1">DUF3431 domain-containing protein</fullName>
    </submittedName>
</protein>
<dbReference type="Proteomes" id="UP000249016">
    <property type="component" value="Unassembled WGS sequence"/>
</dbReference>
<organism evidence="1 2">
    <name type="scientific">Spirosoma telluris</name>
    <dbReference type="NCBI Taxonomy" id="2183553"/>
    <lineage>
        <taxon>Bacteria</taxon>
        <taxon>Pseudomonadati</taxon>
        <taxon>Bacteroidota</taxon>
        <taxon>Cytophagia</taxon>
        <taxon>Cytophagales</taxon>
        <taxon>Cytophagaceae</taxon>
        <taxon>Spirosoma</taxon>
    </lineage>
</organism>